<sequence>MPHWVVQQRVIPRKRQQIATRKARTLYDTLISSGFVYIEQPLPEVARRQKDYRAPIPDALKELEGLLGSRGHNLGTVLWTDSQRDTPHTVFDNRLSLAGMSSARISIDNVDMYDVDEAVLEEACYKRHAAYTIDAYEPYAWGYLRRTNRAVQCLVIKPDGNTQIHGVLYGYETTEYGHWLHSDEVPFKEAREVQEGALLEQPAEFELDCTIVVPTPIVTEADKLVASDIPEDFVAAMRRVSHRDYPDFCEEGTIGIYDASVTGISYTHEFFSRQYISV</sequence>
<dbReference type="AlphaFoldDB" id="A0AB39KYE4"/>
<reference evidence="1" key="1">
    <citation type="submission" date="2024-07" db="EMBL/GenBank/DDBJ databases">
        <authorList>
            <person name="fu j."/>
        </authorList>
    </citation>
    <scope>NUCLEOTIDE SEQUENCE</scope>
    <source>
        <strain evidence="1">P10A9</strain>
    </source>
</reference>
<evidence type="ECO:0000313" key="1">
    <source>
        <dbReference type="EMBL" id="XDP43732.1"/>
    </source>
</evidence>
<organism evidence="1">
    <name type="scientific">Sinomonas puerhi</name>
    <dbReference type="NCBI Taxonomy" id="3238584"/>
    <lineage>
        <taxon>Bacteria</taxon>
        <taxon>Bacillati</taxon>
        <taxon>Actinomycetota</taxon>
        <taxon>Actinomycetes</taxon>
        <taxon>Micrococcales</taxon>
        <taxon>Micrococcaceae</taxon>
        <taxon>Sinomonas</taxon>
    </lineage>
</organism>
<protein>
    <submittedName>
        <fullName evidence="1">Uncharacterized protein</fullName>
    </submittedName>
</protein>
<dbReference type="RefSeq" id="WP_369044658.1">
    <property type="nucleotide sequence ID" value="NZ_CP163302.1"/>
</dbReference>
<dbReference type="KEGG" id="spue:AB5L97_10400"/>
<proteinExistence type="predicted"/>
<gene>
    <name evidence="1" type="ORF">AB5L97_10400</name>
</gene>
<name>A0AB39KYE4_9MICC</name>
<dbReference type="EMBL" id="CP163302">
    <property type="protein sequence ID" value="XDP43732.1"/>
    <property type="molecule type" value="Genomic_DNA"/>
</dbReference>
<accession>A0AB39KYE4</accession>